<evidence type="ECO:0000313" key="2">
    <source>
        <dbReference type="EMBL" id="MCG7509245.1"/>
    </source>
</evidence>
<dbReference type="Proteomes" id="UP001201701">
    <property type="component" value="Unassembled WGS sequence"/>
</dbReference>
<organism evidence="2 3">
    <name type="scientific">Mesorhizobium retamae</name>
    <dbReference type="NCBI Taxonomy" id="2912854"/>
    <lineage>
        <taxon>Bacteria</taxon>
        <taxon>Pseudomonadati</taxon>
        <taxon>Pseudomonadota</taxon>
        <taxon>Alphaproteobacteria</taxon>
        <taxon>Hyphomicrobiales</taxon>
        <taxon>Phyllobacteriaceae</taxon>
        <taxon>Mesorhizobium</taxon>
    </lineage>
</organism>
<evidence type="ECO:0000259" key="1">
    <source>
        <dbReference type="Pfam" id="PF09937"/>
    </source>
</evidence>
<comment type="caution">
    <text evidence="2">The sequence shown here is derived from an EMBL/GenBank/DDBJ whole genome shotgun (WGS) entry which is preliminary data.</text>
</comment>
<name>A0ABS9QP69_9HYPH</name>
<gene>
    <name evidence="2" type="ORF">L4923_29855</name>
</gene>
<dbReference type="EMBL" id="JAKREW010000082">
    <property type="protein sequence ID" value="MCG7509245.1"/>
    <property type="molecule type" value="Genomic_DNA"/>
</dbReference>
<dbReference type="InterPro" id="IPR018683">
    <property type="entry name" value="DUF2169"/>
</dbReference>
<proteinExistence type="predicted"/>
<protein>
    <submittedName>
        <fullName evidence="2">DUF2169 domain-containing protein</fullName>
    </submittedName>
</protein>
<keyword evidence="3" id="KW-1185">Reference proteome</keyword>
<dbReference type="RefSeq" id="WP_239370740.1">
    <property type="nucleotide sequence ID" value="NZ_JAKREW010000082.1"/>
</dbReference>
<evidence type="ECO:0000313" key="3">
    <source>
        <dbReference type="Proteomes" id="UP001201701"/>
    </source>
</evidence>
<accession>A0ABS9QP69</accession>
<dbReference type="Pfam" id="PF09937">
    <property type="entry name" value="DUF2169"/>
    <property type="match status" value="1"/>
</dbReference>
<feature type="domain" description="DUF2169" evidence="1">
    <location>
        <begin position="22"/>
        <end position="351"/>
    </location>
</feature>
<reference evidence="2 3" key="1">
    <citation type="submission" date="2022-02" db="EMBL/GenBank/DDBJ databases">
        <title>Draft genome sequence of Mezorhizobium retamae strain IRAMC:0171 isolated from Retama raetam nodules.</title>
        <authorList>
            <person name="Bengaied R."/>
            <person name="Sbissi I."/>
            <person name="Huber K."/>
            <person name="Ghodbane F."/>
            <person name="Nouioui I."/>
            <person name="Tarhouni M."/>
            <person name="Gtari M."/>
        </authorList>
    </citation>
    <scope>NUCLEOTIDE SEQUENCE [LARGE SCALE GENOMIC DNA]</scope>
    <source>
        <strain evidence="2 3">IRAMC:0171</strain>
    </source>
</reference>
<sequence length="385" mass="43858">MPELVNHTPYPNFRYYSQDNQGQEFGVIITKATYELAPSGRLLLAEEQAPMVFTDLCHGAVNVTSLWHPSDMVPHKPATDIIVNGVARVPGGQPVPSWLCGVKIEDGSKLVLEKVLRVTGPRQWQPRWKRTLNDEERKAWRNHRQQFEGWDLSEPDPVAELPLHYEYAFGGEVPQGLDDDGNPRFDTDHRNPLGRSKIDPEWTDHTRPVPAPQIEAFNDPISDPYAKPAPQSLGPIPPAWLPRRPLGGTYDQNWKDNLWPAWPPDYDFAYHNSAHPDLTVKPWLKGSERIFLSGLAAWAKIVAFDLPGERIAIDFVEEDGAVVSKDMVLDTVFLDIGGPNRRDWRIYLTWRVNFEPDRYERANLYPIRSTSAGQSQRPELVTLHE</sequence>